<reference evidence="5" key="1">
    <citation type="submission" date="2019-07" db="EMBL/GenBank/DDBJ databases">
        <title>Bacillus alkalisoli sp. nov. isolated from saline soil.</title>
        <authorList>
            <person name="Sun J.-Q."/>
            <person name="Xu L."/>
        </authorList>
    </citation>
    <scope>NUCLEOTIDE SEQUENCE [LARGE SCALE GENOMIC DNA]</scope>
    <source>
        <strain evidence="5">M4U3P1</strain>
    </source>
</reference>
<evidence type="ECO:0000256" key="1">
    <source>
        <dbReference type="ARBA" id="ARBA00022825"/>
    </source>
</evidence>
<dbReference type="AlphaFoldDB" id="A0A859FCV2"/>
<dbReference type="InterPro" id="IPR001940">
    <property type="entry name" value="Peptidase_S1C"/>
</dbReference>
<dbReference type="RefSeq" id="WP_176009209.1">
    <property type="nucleotide sequence ID" value="NZ_CP041372.2"/>
</dbReference>
<evidence type="ECO:0000313" key="4">
    <source>
        <dbReference type="EMBL" id="QKS71173.1"/>
    </source>
</evidence>
<keyword evidence="3" id="KW-0472">Membrane</keyword>
<protein>
    <submittedName>
        <fullName evidence="4">Trypsin-like peptidase domain-containing protein</fullName>
    </submittedName>
</protein>
<feature type="region of interest" description="Disordered" evidence="2">
    <location>
        <begin position="1"/>
        <end position="55"/>
    </location>
</feature>
<dbReference type="GO" id="GO:0004252">
    <property type="term" value="F:serine-type endopeptidase activity"/>
    <property type="evidence" value="ECO:0007669"/>
    <property type="project" value="InterPro"/>
</dbReference>
<keyword evidence="1" id="KW-0645">Protease</keyword>
<proteinExistence type="predicted"/>
<dbReference type="Proteomes" id="UP000318138">
    <property type="component" value="Chromosome"/>
</dbReference>
<gene>
    <name evidence="4" type="ORF">FLK61_31155</name>
</gene>
<evidence type="ECO:0000256" key="3">
    <source>
        <dbReference type="SAM" id="Phobius"/>
    </source>
</evidence>
<keyword evidence="3" id="KW-1133">Transmembrane helix</keyword>
<dbReference type="SUPFAM" id="SSF50494">
    <property type="entry name" value="Trypsin-like serine proteases"/>
    <property type="match status" value="1"/>
</dbReference>
<keyword evidence="1" id="KW-0378">Hydrolase</keyword>
<keyword evidence="1" id="KW-0720">Serine protease</keyword>
<dbReference type="KEGG" id="psua:FLK61_31155"/>
<dbReference type="PRINTS" id="PR00834">
    <property type="entry name" value="PROTEASES2C"/>
</dbReference>
<dbReference type="Gene3D" id="2.40.10.120">
    <property type="match status" value="1"/>
</dbReference>
<evidence type="ECO:0000256" key="2">
    <source>
        <dbReference type="SAM" id="MobiDB-lite"/>
    </source>
</evidence>
<dbReference type="EMBL" id="CP041372">
    <property type="protein sequence ID" value="QKS71173.1"/>
    <property type="molecule type" value="Genomic_DNA"/>
</dbReference>
<dbReference type="PANTHER" id="PTHR43019:SF23">
    <property type="entry name" value="PROTEASE DO-LIKE 5, CHLOROPLASTIC"/>
    <property type="match status" value="1"/>
</dbReference>
<dbReference type="PANTHER" id="PTHR43019">
    <property type="entry name" value="SERINE ENDOPROTEASE DEGS"/>
    <property type="match status" value="1"/>
</dbReference>
<sequence>MQEDDKSRHQREQQHGDNEEVLEPSEHNDAEQNGSVEDDSELNVDEQKEEELFFDGENYYTKEEFFSPDEEEVSPKKRKRSRAFKVVVAGIITVALLANVFAIWPQLFNIPAFEFLATSQELSSNEDVQTYKESVVIVRTDDSKGTGFVIDDSLIMTNEHVIDRAVSPVVAFDNGDSYVTEPIYVNEELDMAILRVEDENFDHPSLPLTTDYAENELVYVIGNPLFFNFIPNEGTLLADMSVSSKEVPVMSLDAPIYRGSSGSPVINTDGEVVGLVFATSSSNGSRVGLAIKMQDIVPLLEEIER</sequence>
<dbReference type="InterPro" id="IPR009003">
    <property type="entry name" value="Peptidase_S1_PA"/>
</dbReference>
<evidence type="ECO:0000313" key="5">
    <source>
        <dbReference type="Proteomes" id="UP000318138"/>
    </source>
</evidence>
<dbReference type="GO" id="GO:0006508">
    <property type="term" value="P:proteolysis"/>
    <property type="evidence" value="ECO:0007669"/>
    <property type="project" value="InterPro"/>
</dbReference>
<feature type="compositionally biased region" description="Acidic residues" evidence="2">
    <location>
        <begin position="36"/>
        <end position="54"/>
    </location>
</feature>
<organism evidence="4 5">
    <name type="scientific">Paenalkalicoccus suaedae</name>
    <dbReference type="NCBI Taxonomy" id="2592382"/>
    <lineage>
        <taxon>Bacteria</taxon>
        <taxon>Bacillati</taxon>
        <taxon>Bacillota</taxon>
        <taxon>Bacilli</taxon>
        <taxon>Bacillales</taxon>
        <taxon>Bacillaceae</taxon>
        <taxon>Paenalkalicoccus</taxon>
    </lineage>
</organism>
<dbReference type="Pfam" id="PF13365">
    <property type="entry name" value="Trypsin_2"/>
    <property type="match status" value="1"/>
</dbReference>
<accession>A0A859FCV2</accession>
<name>A0A859FCV2_9BACI</name>
<feature type="transmembrane region" description="Helical" evidence="3">
    <location>
        <begin position="83"/>
        <end position="104"/>
    </location>
</feature>
<feature type="compositionally biased region" description="Basic and acidic residues" evidence="2">
    <location>
        <begin position="1"/>
        <end position="30"/>
    </location>
</feature>
<keyword evidence="5" id="KW-1185">Reference proteome</keyword>
<keyword evidence="3" id="KW-0812">Transmembrane</keyword>